<name>A0A5R9GSZ1_9PROT</name>
<evidence type="ECO:0000256" key="1">
    <source>
        <dbReference type="ARBA" id="ARBA00005125"/>
    </source>
</evidence>
<dbReference type="PANTHER" id="PTHR43000">
    <property type="entry name" value="DTDP-D-GLUCOSE 4,6-DEHYDRATASE-RELATED"/>
    <property type="match status" value="1"/>
</dbReference>
<dbReference type="InterPro" id="IPR001509">
    <property type="entry name" value="Epimerase_deHydtase"/>
</dbReference>
<dbReference type="PROSITE" id="PS00061">
    <property type="entry name" value="ADH_SHORT"/>
    <property type="match status" value="1"/>
</dbReference>
<proteinExistence type="inferred from homology"/>
<accession>A0A5R9GSZ1</accession>
<dbReference type="InterPro" id="IPR036291">
    <property type="entry name" value="NAD(P)-bd_dom_sf"/>
</dbReference>
<comment type="caution">
    <text evidence="4">The sequence shown here is derived from an EMBL/GenBank/DDBJ whole genome shotgun (WGS) entry which is preliminary data.</text>
</comment>
<dbReference type="InterPro" id="IPR020904">
    <property type="entry name" value="Sc_DH/Rdtase_CS"/>
</dbReference>
<comment type="similarity">
    <text evidence="2">Belongs to the NAD(P)-dependent epimerase/dehydratase family.</text>
</comment>
<dbReference type="Gene3D" id="3.40.50.720">
    <property type="entry name" value="NAD(P)-binding Rossmann-like Domain"/>
    <property type="match status" value="1"/>
</dbReference>
<dbReference type="Pfam" id="PF01370">
    <property type="entry name" value="Epimerase"/>
    <property type="match status" value="1"/>
</dbReference>
<evidence type="ECO:0000256" key="2">
    <source>
        <dbReference type="ARBA" id="ARBA00007637"/>
    </source>
</evidence>
<organism evidence="4 5">
    <name type="scientific">Mariprofundus erugo</name>
    <dbReference type="NCBI Taxonomy" id="2528639"/>
    <lineage>
        <taxon>Bacteria</taxon>
        <taxon>Pseudomonadati</taxon>
        <taxon>Pseudomonadota</taxon>
        <taxon>Candidatius Mariprofundia</taxon>
        <taxon>Mariprofundales</taxon>
        <taxon>Mariprofundaceae</taxon>
        <taxon>Mariprofundus</taxon>
    </lineage>
</organism>
<feature type="domain" description="NAD-dependent epimerase/dehydratase" evidence="3">
    <location>
        <begin position="9"/>
        <end position="252"/>
    </location>
</feature>
<evidence type="ECO:0000313" key="5">
    <source>
        <dbReference type="Proteomes" id="UP000306585"/>
    </source>
</evidence>
<protein>
    <submittedName>
        <fullName evidence="4">NAD-dependent epimerase/dehydratase family protein</fullName>
    </submittedName>
</protein>
<evidence type="ECO:0000313" key="4">
    <source>
        <dbReference type="EMBL" id="TLS69030.1"/>
    </source>
</evidence>
<keyword evidence="5" id="KW-1185">Reference proteome</keyword>
<dbReference type="EMBL" id="VBRY01000001">
    <property type="protein sequence ID" value="TLS69030.1"/>
    <property type="molecule type" value="Genomic_DNA"/>
</dbReference>
<dbReference type="AlphaFoldDB" id="A0A5R9GSZ1"/>
<evidence type="ECO:0000259" key="3">
    <source>
        <dbReference type="Pfam" id="PF01370"/>
    </source>
</evidence>
<gene>
    <name evidence="4" type="ORF">FEF65_00605</name>
</gene>
<reference evidence="4 5" key="1">
    <citation type="journal article" date="2019" name="Appl. Environ. Microbiol.">
        <title>Environmental Evidence and Genomic Insight of Iron-oxidizing Bacteria Preference Towards More Corrosion Resistant Stainless Steel at Higher Salinities.</title>
        <authorList>
            <person name="Garrison C.E."/>
            <person name="Price K.A."/>
            <person name="Field E.K."/>
        </authorList>
    </citation>
    <scope>NUCLEOTIDE SEQUENCE [LARGE SCALE GENOMIC DNA]</scope>
    <source>
        <strain evidence="4 5">P3</strain>
    </source>
</reference>
<dbReference type="SUPFAM" id="SSF51735">
    <property type="entry name" value="NAD(P)-binding Rossmann-fold domains"/>
    <property type="match status" value="1"/>
</dbReference>
<dbReference type="Gene3D" id="3.90.25.10">
    <property type="entry name" value="UDP-galactose 4-epimerase, domain 1"/>
    <property type="match status" value="1"/>
</dbReference>
<sequence length="337" mass="37498">MDLKGKKFLVIGGAGLIGSHAVDELVKEDVAEIRIYDNFTRGRQENLAGALKDPRVKIFPLGGELMHRDLLNEAMKGIDGVFHFAALWLLHCHDYPRSAFEVNIGGTFNVLEAMLNNGVKRLVCSSSASVYGDAVQEPMTEDHPYNNLNFYGATKIAGEHMCRSLHHRYKGTDKHFDFVGLRYMNVYGPRQDYNGAYIAVIMKMLDAIDRGESPTILGDGSEAFDFVAVEDCGRANVCAMKSDATDSFYNVGTGKRTSLKELAEMLIEITGCDKEIQYAPRSQATLVRNRIGCPKKAKAEIGFEARLDLMDGLKQLVEWRNKHKEEVAARRAKVGLV</sequence>
<dbReference type="RefSeq" id="WP_138237845.1">
    <property type="nucleotide sequence ID" value="NZ_VBRY01000001.1"/>
</dbReference>
<dbReference type="Proteomes" id="UP000306585">
    <property type="component" value="Unassembled WGS sequence"/>
</dbReference>
<comment type="pathway">
    <text evidence="1">Bacterial outer membrane biogenesis; LPS O-antigen biosynthesis.</text>
</comment>